<proteinExistence type="inferred from homology"/>
<comment type="caution">
    <text evidence="7">The sequence shown here is derived from an EMBL/GenBank/DDBJ whole genome shotgun (WGS) entry which is preliminary data.</text>
</comment>
<evidence type="ECO:0000313" key="7">
    <source>
        <dbReference type="EMBL" id="CAL1530629.1"/>
    </source>
</evidence>
<dbReference type="Proteomes" id="UP001497497">
    <property type="component" value="Unassembled WGS sequence"/>
</dbReference>
<dbReference type="GO" id="GO:0009032">
    <property type="term" value="F:thymidine phosphorylase activity"/>
    <property type="evidence" value="ECO:0007669"/>
    <property type="project" value="UniProtKB-UniRule"/>
</dbReference>
<dbReference type="SUPFAM" id="SSF54680">
    <property type="entry name" value="Pyrimidine nucleoside phosphorylase C-terminal domain"/>
    <property type="match status" value="1"/>
</dbReference>
<keyword evidence="3 5" id="KW-0328">Glycosyltransferase</keyword>
<comment type="similarity">
    <text evidence="1 5">Belongs to the thymidine/pyrimidine-nucleoside phosphorylase family.</text>
</comment>
<evidence type="ECO:0000256" key="3">
    <source>
        <dbReference type="ARBA" id="ARBA00022676"/>
    </source>
</evidence>
<evidence type="ECO:0000313" key="8">
    <source>
        <dbReference type="Proteomes" id="UP001497497"/>
    </source>
</evidence>
<dbReference type="SUPFAM" id="SSF52418">
    <property type="entry name" value="Nucleoside phosphorylase/phosphoribosyltransferase catalytic domain"/>
    <property type="match status" value="1"/>
</dbReference>
<dbReference type="PANTHER" id="PTHR10515">
    <property type="entry name" value="THYMIDINE PHOSPHORYLASE"/>
    <property type="match status" value="1"/>
</dbReference>
<dbReference type="GO" id="GO:0004645">
    <property type="term" value="F:1,4-alpha-oligoglucan phosphorylase activity"/>
    <property type="evidence" value="ECO:0007669"/>
    <property type="project" value="InterPro"/>
</dbReference>
<dbReference type="InterPro" id="IPR018090">
    <property type="entry name" value="Pyrmidine_PPas_bac/euk"/>
</dbReference>
<dbReference type="EC" id="2.4.2.4" evidence="5"/>
<dbReference type="InterPro" id="IPR036320">
    <property type="entry name" value="Glycosyl_Trfase_fam3_N_dom_sf"/>
</dbReference>
<accession>A0AAV2HA36</accession>
<dbReference type="FunFam" id="3.40.1030.10:FF:000003">
    <property type="entry name" value="Pyrimidine-nucleoside phosphorylase"/>
    <property type="match status" value="1"/>
</dbReference>
<dbReference type="SMART" id="SM00941">
    <property type="entry name" value="PYNP_C"/>
    <property type="match status" value="1"/>
</dbReference>
<comment type="pathway">
    <text evidence="5">Pyrimidine metabolism; dTMP biosynthesis via salvage pathway; dTMP from thymine: step 1/2.</text>
</comment>
<dbReference type="InterPro" id="IPR000312">
    <property type="entry name" value="Glycosyl_Trfase_fam3"/>
</dbReference>
<evidence type="ECO:0000256" key="4">
    <source>
        <dbReference type="ARBA" id="ARBA00022679"/>
    </source>
</evidence>
<dbReference type="Pfam" id="PF07831">
    <property type="entry name" value="PYNP_C"/>
    <property type="match status" value="1"/>
</dbReference>
<dbReference type="InterPro" id="IPR017872">
    <property type="entry name" value="Pyrmidine_PPase_CS"/>
</dbReference>
<keyword evidence="8" id="KW-1185">Reference proteome</keyword>
<dbReference type="Gene3D" id="1.20.970.10">
    <property type="entry name" value="Transferase, Pyrimidine Nucleoside Phosphorylase, Chain C"/>
    <property type="match status" value="1"/>
</dbReference>
<dbReference type="SUPFAM" id="SSF47648">
    <property type="entry name" value="Nucleoside phosphorylase/phosphoribosyltransferase N-terminal domain"/>
    <property type="match status" value="1"/>
</dbReference>
<dbReference type="Gene3D" id="3.40.1030.10">
    <property type="entry name" value="Nucleoside phosphorylase/phosphoribosyltransferase catalytic domain"/>
    <property type="match status" value="1"/>
</dbReference>
<protein>
    <recommendedName>
        <fullName evidence="5">Thymidine phosphorylase</fullName>
        <shortName evidence="5">TP</shortName>
        <ecNumber evidence="5">2.4.2.4</ecNumber>
    </recommendedName>
    <alternativeName>
        <fullName evidence="5">TdRPase</fullName>
    </alternativeName>
</protein>
<sequence>MAASFPEIIAKKRDGKELNDEEIKSFVSGVTESSLAEAQIGAMLMAIYIRGLCRREIASLTREMTHSGTTLTWPSEWSGRLVDKHSTGGVGDKVSLVLAPALAAFGLKVPMISGRGLAHTGGTLDKLEAIPGFRVALSAQEMVDILSSVGCFIAGQTGDICPADRKTYAIRDVTATVDDIGLVTASIVSKKAAENIDALVLDVKTGSGAFFADTERAARLAESMVSCSQNLGTKTVALLTDMDSPIGNMVGNALEVVESIWCLQGRGPRDLLDLTCSLGGHLLHAGGFVDSVTVGVESVRNQIDNGQALSKFRDMLKAQGVERQLADDICDPGIDPRSRLPQSKHKTEFTCVSSGYVRRVDAMDIAVVSHKLGAGRNLPGEPVNLAVGLELLVDIGDQVQTDQAWVRLYHDEPLSDHVTDRLKKALEISGEFVQRLVSRVQRVIGE</sequence>
<name>A0AAV2HA36_LYMST</name>
<keyword evidence="4 5" id="KW-0808">Transferase</keyword>
<comment type="subunit">
    <text evidence="2 5">Homodimer.</text>
</comment>
<dbReference type="Pfam" id="PF02885">
    <property type="entry name" value="Glycos_trans_3N"/>
    <property type="match status" value="1"/>
</dbReference>
<dbReference type="EMBL" id="CAXITT010000073">
    <property type="protein sequence ID" value="CAL1530629.1"/>
    <property type="molecule type" value="Genomic_DNA"/>
</dbReference>
<dbReference type="Pfam" id="PF00591">
    <property type="entry name" value="Glycos_transf_3"/>
    <property type="match status" value="1"/>
</dbReference>
<dbReference type="GO" id="GO:0006206">
    <property type="term" value="P:pyrimidine nucleobase metabolic process"/>
    <property type="evidence" value="ECO:0007669"/>
    <property type="project" value="InterPro"/>
</dbReference>
<dbReference type="PANTHER" id="PTHR10515:SF0">
    <property type="entry name" value="THYMIDINE PHOSPHORYLASE"/>
    <property type="match status" value="1"/>
</dbReference>
<feature type="domain" description="Pyrimidine nucleoside phosphorylase C-terminal" evidence="6">
    <location>
        <begin position="356"/>
        <end position="429"/>
    </location>
</feature>
<comment type="function">
    <text evidence="5">Catalyzes the reversible phosphorolysis of thymidine. The produced molecules are then utilized as carbon and energy sources or in the rescue of pyrimidine bases for nucleotide synthesis.</text>
</comment>
<evidence type="ECO:0000259" key="6">
    <source>
        <dbReference type="SMART" id="SM00941"/>
    </source>
</evidence>
<dbReference type="InterPro" id="IPR013102">
    <property type="entry name" value="PYNP_C"/>
</dbReference>
<dbReference type="NCBIfam" id="TIGR02644">
    <property type="entry name" value="Y_phosphoryl"/>
    <property type="match status" value="1"/>
</dbReference>
<evidence type="ECO:0000256" key="5">
    <source>
        <dbReference type="PIRNR" id="PIRNR000478"/>
    </source>
</evidence>
<gene>
    <name evidence="7" type="ORF">GSLYS_00004754001</name>
</gene>
<dbReference type="PIRSF" id="PIRSF000478">
    <property type="entry name" value="TP_PyNP"/>
    <property type="match status" value="1"/>
</dbReference>
<organism evidence="7 8">
    <name type="scientific">Lymnaea stagnalis</name>
    <name type="common">Great pond snail</name>
    <name type="synonym">Helix stagnalis</name>
    <dbReference type="NCBI Taxonomy" id="6523"/>
    <lineage>
        <taxon>Eukaryota</taxon>
        <taxon>Metazoa</taxon>
        <taxon>Spiralia</taxon>
        <taxon>Lophotrochozoa</taxon>
        <taxon>Mollusca</taxon>
        <taxon>Gastropoda</taxon>
        <taxon>Heterobranchia</taxon>
        <taxon>Euthyneura</taxon>
        <taxon>Panpulmonata</taxon>
        <taxon>Hygrophila</taxon>
        <taxon>Lymnaeoidea</taxon>
        <taxon>Lymnaeidae</taxon>
        <taxon>Lymnaea</taxon>
    </lineage>
</organism>
<reference evidence="7 8" key="1">
    <citation type="submission" date="2024-04" db="EMBL/GenBank/DDBJ databases">
        <authorList>
            <consortium name="Genoscope - CEA"/>
            <person name="William W."/>
        </authorList>
    </citation>
    <scope>NUCLEOTIDE SEQUENCE [LARGE SCALE GENOMIC DNA]</scope>
</reference>
<dbReference type="GO" id="GO:0006213">
    <property type="term" value="P:pyrimidine nucleoside metabolic process"/>
    <property type="evidence" value="ECO:0007669"/>
    <property type="project" value="UniProtKB-UniRule"/>
</dbReference>
<dbReference type="InterPro" id="IPR017459">
    <property type="entry name" value="Glycosyl_Trfase_fam3_N_dom"/>
</dbReference>
<dbReference type="AlphaFoldDB" id="A0AAV2HA36"/>
<dbReference type="NCBIfam" id="NF004490">
    <property type="entry name" value="PRK05820.1"/>
    <property type="match status" value="1"/>
</dbReference>
<comment type="catalytic activity">
    <reaction evidence="5">
        <text>thymidine + phosphate = 2-deoxy-alpha-D-ribose 1-phosphate + thymine</text>
        <dbReference type="Rhea" id="RHEA:16037"/>
        <dbReference type="ChEBI" id="CHEBI:17748"/>
        <dbReference type="ChEBI" id="CHEBI:17821"/>
        <dbReference type="ChEBI" id="CHEBI:43474"/>
        <dbReference type="ChEBI" id="CHEBI:57259"/>
        <dbReference type="EC" id="2.4.2.4"/>
    </reaction>
</comment>
<dbReference type="InterPro" id="IPR035902">
    <property type="entry name" value="Nuc_phospho_transferase"/>
</dbReference>
<dbReference type="Gene3D" id="3.90.1170.30">
    <property type="entry name" value="Pyrimidine nucleoside phosphorylase-like, C-terminal domain"/>
    <property type="match status" value="1"/>
</dbReference>
<dbReference type="PROSITE" id="PS00647">
    <property type="entry name" value="THYMID_PHOSPHORYLASE"/>
    <property type="match status" value="1"/>
</dbReference>
<evidence type="ECO:0000256" key="2">
    <source>
        <dbReference type="ARBA" id="ARBA00011738"/>
    </source>
</evidence>
<evidence type="ECO:0000256" key="1">
    <source>
        <dbReference type="ARBA" id="ARBA00006915"/>
    </source>
</evidence>
<dbReference type="InterPro" id="IPR000053">
    <property type="entry name" value="Thymidine/pyrmidine_PPase"/>
</dbReference>
<dbReference type="GO" id="GO:0005829">
    <property type="term" value="C:cytosol"/>
    <property type="evidence" value="ECO:0007669"/>
    <property type="project" value="TreeGrafter"/>
</dbReference>
<dbReference type="InterPro" id="IPR036566">
    <property type="entry name" value="PYNP-like_C_sf"/>
</dbReference>